<keyword evidence="2" id="KW-1185">Reference proteome</keyword>
<dbReference type="Proteomes" id="UP001501612">
    <property type="component" value="Unassembled WGS sequence"/>
</dbReference>
<proteinExistence type="predicted"/>
<protein>
    <submittedName>
        <fullName evidence="1">Uncharacterized protein</fullName>
    </submittedName>
</protein>
<dbReference type="EMBL" id="BAAAMY010000002">
    <property type="protein sequence ID" value="GAA1909175.1"/>
    <property type="molecule type" value="Genomic_DNA"/>
</dbReference>
<dbReference type="RefSeq" id="WP_344004050.1">
    <property type="nucleotide sequence ID" value="NZ_BAAAMY010000002.1"/>
</dbReference>
<evidence type="ECO:0000313" key="2">
    <source>
        <dbReference type="Proteomes" id="UP001501612"/>
    </source>
</evidence>
<comment type="caution">
    <text evidence="1">The sequence shown here is derived from an EMBL/GenBank/DDBJ whole genome shotgun (WGS) entry which is preliminary data.</text>
</comment>
<organism evidence="1 2">
    <name type="scientific">Nocardioides lentus</name>
    <dbReference type="NCBI Taxonomy" id="338077"/>
    <lineage>
        <taxon>Bacteria</taxon>
        <taxon>Bacillati</taxon>
        <taxon>Actinomycetota</taxon>
        <taxon>Actinomycetes</taxon>
        <taxon>Propionibacteriales</taxon>
        <taxon>Nocardioidaceae</taxon>
        <taxon>Nocardioides</taxon>
    </lineage>
</organism>
<reference evidence="1 2" key="1">
    <citation type="journal article" date="2019" name="Int. J. Syst. Evol. Microbiol.">
        <title>The Global Catalogue of Microorganisms (GCM) 10K type strain sequencing project: providing services to taxonomists for standard genome sequencing and annotation.</title>
        <authorList>
            <consortium name="The Broad Institute Genomics Platform"/>
            <consortium name="The Broad Institute Genome Sequencing Center for Infectious Disease"/>
            <person name="Wu L."/>
            <person name="Ma J."/>
        </authorList>
    </citation>
    <scope>NUCLEOTIDE SEQUENCE [LARGE SCALE GENOMIC DNA]</scope>
    <source>
        <strain evidence="1 2">JCM 14046</strain>
    </source>
</reference>
<sequence length="223" mass="24111">MTSTTAAAAALALGEHLVHRPRGVVHLYRGGLTASGRYVPMTGRPACGQRTNRLQVLEPPTNPLDPAWTRRLCVRCEVILTPGPARATAADWDAWADGITLPELHASLVLADTVAEVDRVVQVALRTVGYPAMVRTPVGRGRLPLVQTIAARRLALDEEAAEARRHHDDTVRAYQARVEAAETYAEVVAAQNLAAATGNTVDRVRANRRAAAWTHRHHQPAAS</sequence>
<accession>A0ABN2P0T8</accession>
<name>A0ABN2P0T8_9ACTN</name>
<evidence type="ECO:0000313" key="1">
    <source>
        <dbReference type="EMBL" id="GAA1909175.1"/>
    </source>
</evidence>
<gene>
    <name evidence="1" type="ORF">GCM10009737_07920</name>
</gene>